<sequence>MQPRHNFSGSKIRIWDALDETIGQWVARELGCPCQGGHEVRHSRKCPVWGPDFPKGRCDRQVKVKKRIPTRRILHNPFRPMSKHGWGPCCSYRASTQLAEVGPVLRTFCQHDSQSNRTLAHGGDGFQQSRDAPARACSSCPRPSATFASICLKPEDSPLDVGCRAGLGSSRRPGPWPATPGPVCRRGLDRLKTGNEWQRKLDSFRGRGQDTTSQRIQPVEVPNMRR</sequence>
<dbReference type="Proteomes" id="UP000724584">
    <property type="component" value="Unassembled WGS sequence"/>
</dbReference>
<organism evidence="1 2">
    <name type="scientific">Chaetomium tenue</name>
    <dbReference type="NCBI Taxonomy" id="1854479"/>
    <lineage>
        <taxon>Eukaryota</taxon>
        <taxon>Fungi</taxon>
        <taxon>Dikarya</taxon>
        <taxon>Ascomycota</taxon>
        <taxon>Pezizomycotina</taxon>
        <taxon>Sordariomycetes</taxon>
        <taxon>Sordariomycetidae</taxon>
        <taxon>Sordariales</taxon>
        <taxon>Chaetomiaceae</taxon>
        <taxon>Chaetomium</taxon>
    </lineage>
</organism>
<proteinExistence type="predicted"/>
<keyword evidence="2" id="KW-1185">Reference proteome</keyword>
<evidence type="ECO:0000313" key="1">
    <source>
        <dbReference type="EMBL" id="KAH6628062.1"/>
    </source>
</evidence>
<dbReference type="EMBL" id="JAGIZQ010000005">
    <property type="protein sequence ID" value="KAH6628062.1"/>
    <property type="molecule type" value="Genomic_DNA"/>
</dbReference>
<gene>
    <name evidence="1" type="ORF">F5144DRAFT_594167</name>
</gene>
<accession>A0ACB7P2B9</accession>
<evidence type="ECO:0000313" key="2">
    <source>
        <dbReference type="Proteomes" id="UP000724584"/>
    </source>
</evidence>
<name>A0ACB7P2B9_9PEZI</name>
<protein>
    <submittedName>
        <fullName evidence="1">Uncharacterized protein</fullName>
    </submittedName>
</protein>
<comment type="caution">
    <text evidence="1">The sequence shown here is derived from an EMBL/GenBank/DDBJ whole genome shotgun (WGS) entry which is preliminary data.</text>
</comment>
<reference evidence="1 2" key="1">
    <citation type="journal article" date="2021" name="Nat. Commun.">
        <title>Genetic determinants of endophytism in the Arabidopsis root mycobiome.</title>
        <authorList>
            <person name="Mesny F."/>
            <person name="Miyauchi S."/>
            <person name="Thiergart T."/>
            <person name="Pickel B."/>
            <person name="Atanasova L."/>
            <person name="Karlsson M."/>
            <person name="Huettel B."/>
            <person name="Barry K.W."/>
            <person name="Haridas S."/>
            <person name="Chen C."/>
            <person name="Bauer D."/>
            <person name="Andreopoulos W."/>
            <person name="Pangilinan J."/>
            <person name="LaButti K."/>
            <person name="Riley R."/>
            <person name="Lipzen A."/>
            <person name="Clum A."/>
            <person name="Drula E."/>
            <person name="Henrissat B."/>
            <person name="Kohler A."/>
            <person name="Grigoriev I.V."/>
            <person name="Martin F.M."/>
            <person name="Hacquard S."/>
        </authorList>
    </citation>
    <scope>NUCLEOTIDE SEQUENCE [LARGE SCALE GENOMIC DNA]</scope>
    <source>
        <strain evidence="1 2">MPI-SDFR-AT-0079</strain>
    </source>
</reference>